<dbReference type="GO" id="GO:0006565">
    <property type="term" value="P:L-serine catabolic process"/>
    <property type="evidence" value="ECO:0007669"/>
    <property type="project" value="TreeGrafter"/>
</dbReference>
<evidence type="ECO:0000313" key="5">
    <source>
        <dbReference type="EMBL" id="GID15325.1"/>
    </source>
</evidence>
<dbReference type="InterPro" id="IPR050147">
    <property type="entry name" value="Ser/Thr_Dehydratase"/>
</dbReference>
<keyword evidence="3" id="KW-0456">Lyase</keyword>
<evidence type="ECO:0000256" key="3">
    <source>
        <dbReference type="ARBA" id="ARBA00023239"/>
    </source>
</evidence>
<comment type="cofactor">
    <cofactor evidence="1">
        <name>pyridoxal 5'-phosphate</name>
        <dbReference type="ChEBI" id="CHEBI:597326"/>
    </cofactor>
</comment>
<dbReference type="GO" id="GO:0006567">
    <property type="term" value="P:L-threonine catabolic process"/>
    <property type="evidence" value="ECO:0007669"/>
    <property type="project" value="TreeGrafter"/>
</dbReference>
<keyword evidence="6" id="KW-1185">Reference proteome</keyword>
<dbReference type="InterPro" id="IPR001763">
    <property type="entry name" value="Rhodanese-like_dom"/>
</dbReference>
<evidence type="ECO:0000259" key="4">
    <source>
        <dbReference type="PROSITE" id="PS50206"/>
    </source>
</evidence>
<dbReference type="PROSITE" id="PS50206">
    <property type="entry name" value="RHODANESE_3"/>
    <property type="match status" value="1"/>
</dbReference>
<dbReference type="AlphaFoldDB" id="A0A8J3JBC8"/>
<comment type="caution">
    <text evidence="5">The sequence shown here is derived from an EMBL/GenBank/DDBJ whole genome shotgun (WGS) entry which is preliminary data.</text>
</comment>
<dbReference type="GO" id="GO:0004794">
    <property type="term" value="F:threonine deaminase activity"/>
    <property type="evidence" value="ECO:0007669"/>
    <property type="project" value="TreeGrafter"/>
</dbReference>
<evidence type="ECO:0000313" key="6">
    <source>
        <dbReference type="Proteomes" id="UP000612808"/>
    </source>
</evidence>
<dbReference type="PANTHER" id="PTHR48078">
    <property type="entry name" value="THREONINE DEHYDRATASE, MITOCHONDRIAL-RELATED"/>
    <property type="match status" value="1"/>
</dbReference>
<organism evidence="5 6">
    <name type="scientific">Actinocatenispora rupis</name>
    <dbReference type="NCBI Taxonomy" id="519421"/>
    <lineage>
        <taxon>Bacteria</taxon>
        <taxon>Bacillati</taxon>
        <taxon>Actinomycetota</taxon>
        <taxon>Actinomycetes</taxon>
        <taxon>Micromonosporales</taxon>
        <taxon>Micromonosporaceae</taxon>
        <taxon>Actinocatenispora</taxon>
    </lineage>
</organism>
<dbReference type="GO" id="GO:0003941">
    <property type="term" value="F:L-serine ammonia-lyase activity"/>
    <property type="evidence" value="ECO:0007669"/>
    <property type="project" value="TreeGrafter"/>
</dbReference>
<dbReference type="SUPFAM" id="SSF53686">
    <property type="entry name" value="Tryptophan synthase beta subunit-like PLP-dependent enzymes"/>
    <property type="match status" value="1"/>
</dbReference>
<dbReference type="GO" id="GO:0030170">
    <property type="term" value="F:pyridoxal phosphate binding"/>
    <property type="evidence" value="ECO:0007669"/>
    <property type="project" value="InterPro"/>
</dbReference>
<keyword evidence="2" id="KW-0663">Pyridoxal phosphate</keyword>
<protein>
    <submittedName>
        <fullName evidence="5">Threonine synthase</fullName>
    </submittedName>
</protein>
<dbReference type="Gene3D" id="3.40.50.1100">
    <property type="match status" value="2"/>
</dbReference>
<dbReference type="InterPro" id="IPR001926">
    <property type="entry name" value="TrpB-like_PALP"/>
</dbReference>
<evidence type="ECO:0000256" key="1">
    <source>
        <dbReference type="ARBA" id="ARBA00001933"/>
    </source>
</evidence>
<dbReference type="InterPro" id="IPR036052">
    <property type="entry name" value="TrpB-like_PALP_sf"/>
</dbReference>
<dbReference type="PROSITE" id="PS00165">
    <property type="entry name" value="DEHYDRATASE_SER_THR"/>
    <property type="match status" value="1"/>
</dbReference>
<reference evidence="5" key="1">
    <citation type="submission" date="2021-01" db="EMBL/GenBank/DDBJ databases">
        <title>Whole genome shotgun sequence of Actinocatenispora rupis NBRC 107355.</title>
        <authorList>
            <person name="Komaki H."/>
            <person name="Tamura T."/>
        </authorList>
    </citation>
    <scope>NUCLEOTIDE SEQUENCE</scope>
    <source>
        <strain evidence="5">NBRC 107355</strain>
    </source>
</reference>
<feature type="domain" description="Rhodanese" evidence="4">
    <location>
        <begin position="66"/>
        <end position="131"/>
    </location>
</feature>
<dbReference type="PANTHER" id="PTHR48078:SF6">
    <property type="entry name" value="L-THREONINE DEHYDRATASE CATABOLIC TDCB"/>
    <property type="match status" value="1"/>
</dbReference>
<name>A0A8J3JBC8_9ACTN</name>
<dbReference type="Proteomes" id="UP000612808">
    <property type="component" value="Unassembled WGS sequence"/>
</dbReference>
<dbReference type="Pfam" id="PF00291">
    <property type="entry name" value="PALP"/>
    <property type="match status" value="1"/>
</dbReference>
<accession>A0A8J3JBC8</accession>
<evidence type="ECO:0000256" key="2">
    <source>
        <dbReference type="ARBA" id="ARBA00022898"/>
    </source>
</evidence>
<dbReference type="EMBL" id="BOMB01000041">
    <property type="protein sequence ID" value="GID15325.1"/>
    <property type="molecule type" value="Genomic_DNA"/>
</dbReference>
<dbReference type="GO" id="GO:0009097">
    <property type="term" value="P:isoleucine biosynthetic process"/>
    <property type="evidence" value="ECO:0007669"/>
    <property type="project" value="TreeGrafter"/>
</dbReference>
<gene>
    <name evidence="5" type="primary">thrC</name>
    <name evidence="5" type="ORF">Aru02nite_62140</name>
</gene>
<dbReference type="InterPro" id="IPR000634">
    <property type="entry name" value="Ser/Thr_deHydtase_PyrdxlP-BS"/>
</dbReference>
<sequence length="332" mass="33797">MPLPDLARLSLGEGMTPVVCAPELAELVGVAEVWLKLDQLNPTGSFKDRAVAAGVAHALANRAPGVVCASSGNAAASAAAYAARAGLPAIVLVPVGTPAAKVAAANAHGARILAVPGGYSAAFALGAELCAELGYANVATTYVNPHAVAALRTVGYELHEQLPGLTDVYVPTSAGPLVHGVVAGYRDLGVPVPRPVVAQPAGCAPIARAYRAGHDTVEPWRHVDTRVSGLDDALVGYPTDGTHTLRSLRSADGRAVALDDDEIDAARRLLARQCGVHAEPAAAASVAALLRPGTHRHSDRVACLITGHGMKAASDPPVLPTVDSVDAVRGLM</sequence>
<proteinExistence type="predicted"/>